<dbReference type="EMBL" id="FOEF01000008">
    <property type="protein sequence ID" value="SEP41405.1"/>
    <property type="molecule type" value="Genomic_DNA"/>
</dbReference>
<organism evidence="4 5">
    <name type="scientific">Amycolatopsis saalfeldensis</name>
    <dbReference type="NCBI Taxonomy" id="394193"/>
    <lineage>
        <taxon>Bacteria</taxon>
        <taxon>Bacillati</taxon>
        <taxon>Actinomycetota</taxon>
        <taxon>Actinomycetes</taxon>
        <taxon>Pseudonocardiales</taxon>
        <taxon>Pseudonocardiaceae</taxon>
        <taxon>Amycolatopsis</taxon>
    </lineage>
</organism>
<accession>A0A1H8XNE7</accession>
<dbReference type="GO" id="GO:0016462">
    <property type="term" value="F:pyrophosphatase activity"/>
    <property type="evidence" value="ECO:0007669"/>
    <property type="project" value="TreeGrafter"/>
</dbReference>
<dbReference type="AlphaFoldDB" id="A0A1H8XNE7"/>
<dbReference type="Proteomes" id="UP000198582">
    <property type="component" value="Unassembled WGS sequence"/>
</dbReference>
<dbReference type="PANTHER" id="PTHR30005:SF0">
    <property type="entry name" value="RETROGRADE REGULATION PROTEIN 2"/>
    <property type="match status" value="1"/>
</dbReference>
<evidence type="ECO:0000313" key="5">
    <source>
        <dbReference type="Proteomes" id="UP000198582"/>
    </source>
</evidence>
<dbReference type="SUPFAM" id="SSF53067">
    <property type="entry name" value="Actin-like ATPase domain"/>
    <property type="match status" value="2"/>
</dbReference>
<dbReference type="FunFam" id="3.30.420.40:FF:000138">
    <property type="entry name" value="Exopolyphosphatase 1"/>
    <property type="match status" value="1"/>
</dbReference>
<dbReference type="Gene3D" id="3.30.420.150">
    <property type="entry name" value="Exopolyphosphatase. Domain 2"/>
    <property type="match status" value="1"/>
</dbReference>
<name>A0A1H8XNE7_9PSEU</name>
<dbReference type="Pfam" id="PF02541">
    <property type="entry name" value="Ppx-GppA"/>
    <property type="match status" value="1"/>
</dbReference>
<dbReference type="PANTHER" id="PTHR30005">
    <property type="entry name" value="EXOPOLYPHOSPHATASE"/>
    <property type="match status" value="1"/>
</dbReference>
<evidence type="ECO:0000313" key="4">
    <source>
        <dbReference type="EMBL" id="SEP41405.1"/>
    </source>
</evidence>
<dbReference type="OrthoDB" id="9793035at2"/>
<feature type="domain" description="Ppx/GppA phosphatase N-terminal" evidence="3">
    <location>
        <begin position="17"/>
        <end position="305"/>
    </location>
</feature>
<dbReference type="CDD" id="cd24056">
    <property type="entry name" value="ASKHA_NBD_MtPPX1-like"/>
    <property type="match status" value="1"/>
</dbReference>
<dbReference type="FunFam" id="3.30.420.150:FF:000006">
    <property type="entry name" value="Ppx/GppA family phosphatase"/>
    <property type="match status" value="1"/>
</dbReference>
<comment type="similarity">
    <text evidence="1">Belongs to the GppA/Ppx family.</text>
</comment>
<dbReference type="InterPro" id="IPR003695">
    <property type="entry name" value="Ppx_GppA_N"/>
</dbReference>
<keyword evidence="2" id="KW-0378">Hydrolase</keyword>
<dbReference type="InterPro" id="IPR043129">
    <property type="entry name" value="ATPase_NBD"/>
</dbReference>
<dbReference type="InterPro" id="IPR050273">
    <property type="entry name" value="GppA/Ppx_hydrolase"/>
</dbReference>
<reference evidence="4 5" key="1">
    <citation type="submission" date="2016-10" db="EMBL/GenBank/DDBJ databases">
        <authorList>
            <person name="de Groot N.N."/>
        </authorList>
    </citation>
    <scope>NUCLEOTIDE SEQUENCE [LARGE SCALE GENOMIC DNA]</scope>
    <source>
        <strain evidence="4 5">DSM 44993</strain>
    </source>
</reference>
<evidence type="ECO:0000256" key="2">
    <source>
        <dbReference type="ARBA" id="ARBA00022801"/>
    </source>
</evidence>
<gene>
    <name evidence="4" type="ORF">SAMN04489732_108140</name>
</gene>
<protein>
    <submittedName>
        <fullName evidence="4">Exopolyphosphatase / guanosine-5'-triphosphate,3'-diphosphate pyrophosphatase</fullName>
    </submittedName>
</protein>
<proteinExistence type="inferred from homology"/>
<dbReference type="STRING" id="394193.SAMN04489732_108140"/>
<keyword evidence="5" id="KW-1185">Reference proteome</keyword>
<evidence type="ECO:0000256" key="1">
    <source>
        <dbReference type="ARBA" id="ARBA00007125"/>
    </source>
</evidence>
<dbReference type="RefSeq" id="WP_091618581.1">
    <property type="nucleotide sequence ID" value="NZ_FOEF01000008.1"/>
</dbReference>
<sequence>MRLGVLDVGSNTVHLLVVDAHRGAHPTPMHSEKAVLRLAEQITRSGDLGRTGSDELVRAVESAKGAARRLGCEEVMAFATSAVREARNSAKVLARVADETGVELKVLSGVDEARLTFLAVRRWFGWSAGQLLVLDIGGGSLEVAMGRDEEPVLAESLPLGAGRTTRTRFQHDPPTRSEVVATSAWLEEQLSTLARKLAKWGEPDRVVATSKTFRSLARLTGAAPSAAGPRVRRTLTDTALRQLIAFISRMPSAELAHLEGVSTSRSHQLVAGALVAQAAMRALSLQELEICPWALREGVILRRLDHSNGADDTGPALTGVSANGEDR</sequence>
<evidence type="ECO:0000259" key="3">
    <source>
        <dbReference type="Pfam" id="PF02541"/>
    </source>
</evidence>
<dbReference type="Gene3D" id="3.30.420.40">
    <property type="match status" value="1"/>
</dbReference>